<dbReference type="GO" id="GO:0006355">
    <property type="term" value="P:regulation of DNA-templated transcription"/>
    <property type="evidence" value="ECO:0007669"/>
    <property type="project" value="InterPro"/>
</dbReference>
<organism evidence="2 3">
    <name type="scientific">Streptomyces alboflavus</name>
    <dbReference type="NCBI Taxonomy" id="67267"/>
    <lineage>
        <taxon>Bacteria</taxon>
        <taxon>Bacillati</taxon>
        <taxon>Actinomycetota</taxon>
        <taxon>Actinomycetes</taxon>
        <taxon>Kitasatosporales</taxon>
        <taxon>Streptomycetaceae</taxon>
        <taxon>Streptomyces</taxon>
    </lineage>
</organism>
<protein>
    <recommendedName>
        <fullName evidence="1">UbiC transcription regulator-associated domain-containing protein</fullName>
    </recommendedName>
</protein>
<reference evidence="2 3" key="1">
    <citation type="submission" date="2017-10" db="EMBL/GenBank/DDBJ databases">
        <title>Streptomyces alboflavus Genome sequencing and assembly.</title>
        <authorList>
            <person name="Wang Y."/>
            <person name="Du B."/>
            <person name="Ding Y."/>
            <person name="Liu H."/>
            <person name="Hou Q."/>
            <person name="Liu K."/>
            <person name="Wang C."/>
            <person name="Yao L."/>
        </authorList>
    </citation>
    <scope>NUCLEOTIDE SEQUENCE [LARGE SCALE GENOMIC DNA]</scope>
    <source>
        <strain evidence="2 3">MDJK44</strain>
        <plasmid evidence="3">Plasmid pmdjk44.1</plasmid>
    </source>
</reference>
<keyword evidence="2" id="KW-0614">Plasmid</keyword>
<dbReference type="InterPro" id="IPR011663">
    <property type="entry name" value="UTRA"/>
</dbReference>
<dbReference type="InterPro" id="IPR028978">
    <property type="entry name" value="Chorismate_lyase_/UTRA_dom_sf"/>
</dbReference>
<proteinExistence type="predicted"/>
<evidence type="ECO:0000313" key="2">
    <source>
        <dbReference type="EMBL" id="ATM24760.1"/>
    </source>
</evidence>
<sequence>MAAALGGPPGTRVVLWRSVLSRAGSPWAIREMYVPLGLVDLQAQHLLATDLVDASEVLDKAGLPETAYAHSTSARPTRGDEAELLKSPVALALSVRRVSYSGEQARSCEYVIIRADRVALAGSSGNVPNYGEPDAK</sequence>
<dbReference type="EMBL" id="CP023976">
    <property type="protein sequence ID" value="ATM24760.1"/>
    <property type="molecule type" value="Genomic_DNA"/>
</dbReference>
<feature type="domain" description="UbiC transcription regulator-associated" evidence="1">
    <location>
        <begin position="2"/>
        <end position="118"/>
    </location>
</feature>
<dbReference type="AlphaFoldDB" id="A0A291W391"/>
<dbReference type="GO" id="GO:0003677">
    <property type="term" value="F:DNA binding"/>
    <property type="evidence" value="ECO:0007669"/>
    <property type="project" value="InterPro"/>
</dbReference>
<gene>
    <name evidence="2" type="ORF">SMD44_p10261</name>
</gene>
<geneLocation type="plasmid" evidence="3">
    <name>pmdjk44.1</name>
</geneLocation>
<dbReference type="KEGG" id="salf:SMD44_p10261"/>
<evidence type="ECO:0000259" key="1">
    <source>
        <dbReference type="Pfam" id="PF07702"/>
    </source>
</evidence>
<accession>A0A291W391</accession>
<dbReference type="Pfam" id="PF07702">
    <property type="entry name" value="UTRA"/>
    <property type="match status" value="1"/>
</dbReference>
<dbReference type="SUPFAM" id="SSF64288">
    <property type="entry name" value="Chorismate lyase-like"/>
    <property type="match status" value="1"/>
</dbReference>
<keyword evidence="3" id="KW-1185">Reference proteome</keyword>
<dbReference type="Gene3D" id="3.40.1410.10">
    <property type="entry name" value="Chorismate lyase-like"/>
    <property type="match status" value="1"/>
</dbReference>
<name>A0A291W391_9ACTN</name>
<evidence type="ECO:0000313" key="3">
    <source>
        <dbReference type="Proteomes" id="UP000195880"/>
    </source>
</evidence>
<dbReference type="Proteomes" id="UP000195880">
    <property type="component" value="Plasmid pMDJK44.1"/>
</dbReference>